<proteinExistence type="predicted"/>
<gene>
    <name evidence="1" type="ORF">ENL21_00515</name>
</gene>
<name>A0A7V5LI15_CALAY</name>
<evidence type="ECO:0000313" key="1">
    <source>
        <dbReference type="EMBL" id="HHE54237.1"/>
    </source>
</evidence>
<dbReference type="EMBL" id="DRTD01000034">
    <property type="protein sequence ID" value="HHE54237.1"/>
    <property type="molecule type" value="Genomic_DNA"/>
</dbReference>
<sequence>MSTVHKSFTLKAKIFLFLLTVFCASCYFKPTPVYLLKPQLQEGYWLWGKYFQVKQTDSLEVALAYDRSYEGYYKFNIIIKNNTRKPVLVDPVKFYYQLVWLTSEGPRINRIYAVDPEKEIIKLAKQESREIAAYRTDSANRALLAFFDLLGDLSDSGKNSANNLQNEVSSLRSNLEHQVQMQSIEKKLKQWKVKALRKTTLPPNFQITGDVFFPVKSEIEKIIIHVVVNGKEFLFPFKQYVEN</sequence>
<reference evidence="1" key="1">
    <citation type="journal article" date="2020" name="mSystems">
        <title>Genome- and Community-Level Interaction Insights into Carbon Utilization and Element Cycling Functions of Hydrothermarchaeota in Hydrothermal Sediment.</title>
        <authorList>
            <person name="Zhou Z."/>
            <person name="Liu Y."/>
            <person name="Xu W."/>
            <person name="Pan J."/>
            <person name="Luo Z.H."/>
            <person name="Li M."/>
        </authorList>
    </citation>
    <scope>NUCLEOTIDE SEQUENCE [LARGE SCALE GENOMIC DNA]</scope>
    <source>
        <strain evidence="1">HyVt-76</strain>
    </source>
</reference>
<dbReference type="Proteomes" id="UP000886111">
    <property type="component" value="Unassembled WGS sequence"/>
</dbReference>
<dbReference type="AlphaFoldDB" id="A0A7V5LI15"/>
<organism evidence="1">
    <name type="scientific">Caldithrix abyssi</name>
    <dbReference type="NCBI Taxonomy" id="187145"/>
    <lineage>
        <taxon>Bacteria</taxon>
        <taxon>Pseudomonadati</taxon>
        <taxon>Calditrichota</taxon>
        <taxon>Calditrichia</taxon>
        <taxon>Calditrichales</taxon>
        <taxon>Calditrichaceae</taxon>
        <taxon>Caldithrix</taxon>
    </lineage>
</organism>
<comment type="caution">
    <text evidence="1">The sequence shown here is derived from an EMBL/GenBank/DDBJ whole genome shotgun (WGS) entry which is preliminary data.</text>
</comment>
<protein>
    <submittedName>
        <fullName evidence="1">Uncharacterized protein</fullName>
    </submittedName>
</protein>
<accession>A0A7V5LI15</accession>